<accession>A0A0E9U912</accession>
<proteinExistence type="predicted"/>
<organism evidence="1">
    <name type="scientific">Anguilla anguilla</name>
    <name type="common">European freshwater eel</name>
    <name type="synonym">Muraena anguilla</name>
    <dbReference type="NCBI Taxonomy" id="7936"/>
    <lineage>
        <taxon>Eukaryota</taxon>
        <taxon>Metazoa</taxon>
        <taxon>Chordata</taxon>
        <taxon>Craniata</taxon>
        <taxon>Vertebrata</taxon>
        <taxon>Euteleostomi</taxon>
        <taxon>Actinopterygii</taxon>
        <taxon>Neopterygii</taxon>
        <taxon>Teleostei</taxon>
        <taxon>Anguilliformes</taxon>
        <taxon>Anguillidae</taxon>
        <taxon>Anguilla</taxon>
    </lineage>
</organism>
<reference evidence="1" key="1">
    <citation type="submission" date="2014-11" db="EMBL/GenBank/DDBJ databases">
        <authorList>
            <person name="Amaro Gonzalez C."/>
        </authorList>
    </citation>
    <scope>NUCLEOTIDE SEQUENCE</scope>
</reference>
<protein>
    <submittedName>
        <fullName evidence="1">Uncharacterized protein</fullName>
    </submittedName>
</protein>
<reference evidence="1" key="2">
    <citation type="journal article" date="2015" name="Fish Shellfish Immunol.">
        <title>Early steps in the European eel (Anguilla anguilla)-Vibrio vulnificus interaction in the gills: Role of the RtxA13 toxin.</title>
        <authorList>
            <person name="Callol A."/>
            <person name="Pajuelo D."/>
            <person name="Ebbesson L."/>
            <person name="Teles M."/>
            <person name="MacKenzie S."/>
            <person name="Amaro C."/>
        </authorList>
    </citation>
    <scope>NUCLEOTIDE SEQUENCE</scope>
</reference>
<dbReference type="EMBL" id="GBXM01046193">
    <property type="protein sequence ID" value="JAH62384.1"/>
    <property type="molecule type" value="Transcribed_RNA"/>
</dbReference>
<evidence type="ECO:0000313" key="1">
    <source>
        <dbReference type="EMBL" id="JAH62384.1"/>
    </source>
</evidence>
<sequence>MKVQYVDATNKNVVHSQIC</sequence>
<name>A0A0E9U912_ANGAN</name>
<dbReference type="AlphaFoldDB" id="A0A0E9U912"/>